<evidence type="ECO:0000256" key="3">
    <source>
        <dbReference type="ARBA" id="ARBA00022553"/>
    </source>
</evidence>
<accession>A0A4U1CPL1</accession>
<dbReference type="PROSITE" id="PS50109">
    <property type="entry name" value="HIS_KIN"/>
    <property type="match status" value="1"/>
</dbReference>
<dbReference type="InterPro" id="IPR035965">
    <property type="entry name" value="PAS-like_dom_sf"/>
</dbReference>
<dbReference type="Gene3D" id="3.30.450.20">
    <property type="entry name" value="PAS domain"/>
    <property type="match status" value="2"/>
</dbReference>
<dbReference type="Pfam" id="PF00512">
    <property type="entry name" value="HisKA"/>
    <property type="match status" value="1"/>
</dbReference>
<dbReference type="FunFam" id="3.30.565.10:FF:000006">
    <property type="entry name" value="Sensor histidine kinase WalK"/>
    <property type="match status" value="1"/>
</dbReference>
<dbReference type="SUPFAM" id="SSF55785">
    <property type="entry name" value="PYP-like sensor domain (PAS domain)"/>
    <property type="match status" value="2"/>
</dbReference>
<dbReference type="Proteomes" id="UP000307244">
    <property type="component" value="Unassembled WGS sequence"/>
</dbReference>
<evidence type="ECO:0000256" key="7">
    <source>
        <dbReference type="ARBA" id="ARBA00023136"/>
    </source>
</evidence>
<dbReference type="AlphaFoldDB" id="A0A4U1CPL1"/>
<dbReference type="InterPro" id="IPR000014">
    <property type="entry name" value="PAS"/>
</dbReference>
<dbReference type="EMBL" id="SWBQ01000001">
    <property type="protein sequence ID" value="TKC09206.1"/>
    <property type="molecule type" value="Genomic_DNA"/>
</dbReference>
<dbReference type="InterPro" id="IPR005467">
    <property type="entry name" value="His_kinase_dom"/>
</dbReference>
<dbReference type="InterPro" id="IPR004358">
    <property type="entry name" value="Sig_transdc_His_kin-like_C"/>
</dbReference>
<sequence>MDQPIDKAFLDSLVDAEMLYDHAPCGYFSFTPNGLVIKVNQTLLDWLGYSRAEVVYNITFTDLISRGGRIYYEMFYFPLLQLQSAVNEINFDFIRKDDSRFPALINSNVIRSESGELLAVNATVYNITDRKKYEQELLDAKKMADAERNRFESLSDFIPEMVWTASADGTLNYVNKRFINFFNLGVGQIDLLAVIKRIHHKDRLGLMKNWLKTIRTEHEFKSQIRFQDAVGTFQWYMVRAVALLDEDGSVSKWMGSCTDINEHVTAIEKLDEFISVASHELKTPITSLKGALQLMNKFKDSGNGLQLMPKLIEQSNRSAEKISNLVADLLNTGNIKEGQMSLQKTRFNVLHALQNTCPHVSDGGAYELVIDADPDLEVSADENRIDQILVNFVNNAIKYAPNSKRIYLRAERIAEMEVKISVADLGPGIAAEKLPYVFERYYRIDSSGHNYSGLGLGLYICAEIVRKHGGKIGVESEPGSGTTFWFTLPG</sequence>
<keyword evidence="5 11" id="KW-0418">Kinase</keyword>
<keyword evidence="3" id="KW-0597">Phosphoprotein</keyword>
<dbReference type="SMART" id="SM00388">
    <property type="entry name" value="HisKA"/>
    <property type="match status" value="1"/>
</dbReference>
<dbReference type="SMART" id="SM00387">
    <property type="entry name" value="HATPase_c"/>
    <property type="match status" value="1"/>
</dbReference>
<dbReference type="Pfam" id="PF13426">
    <property type="entry name" value="PAS_9"/>
    <property type="match status" value="1"/>
</dbReference>
<dbReference type="InterPro" id="IPR003594">
    <property type="entry name" value="HATPase_dom"/>
</dbReference>
<dbReference type="Pfam" id="PF02518">
    <property type="entry name" value="HATPase_c"/>
    <property type="match status" value="1"/>
</dbReference>
<feature type="domain" description="PAC" evidence="10">
    <location>
        <begin position="87"/>
        <end position="139"/>
    </location>
</feature>
<dbReference type="CDD" id="cd00130">
    <property type="entry name" value="PAS"/>
    <property type="match status" value="2"/>
</dbReference>
<keyword evidence="12" id="KW-1185">Reference proteome</keyword>
<evidence type="ECO:0000256" key="1">
    <source>
        <dbReference type="ARBA" id="ARBA00000085"/>
    </source>
</evidence>
<evidence type="ECO:0000256" key="2">
    <source>
        <dbReference type="ARBA" id="ARBA00012438"/>
    </source>
</evidence>
<dbReference type="Gene3D" id="3.30.565.10">
    <property type="entry name" value="Histidine kinase-like ATPase, C-terminal domain"/>
    <property type="match status" value="1"/>
</dbReference>
<evidence type="ECO:0000256" key="6">
    <source>
        <dbReference type="ARBA" id="ARBA00023012"/>
    </source>
</evidence>
<evidence type="ECO:0000313" key="11">
    <source>
        <dbReference type="EMBL" id="TKC09206.1"/>
    </source>
</evidence>
<name>A0A4U1CPL1_9SPHI</name>
<dbReference type="GO" id="GO:0016036">
    <property type="term" value="P:cellular response to phosphate starvation"/>
    <property type="evidence" value="ECO:0007669"/>
    <property type="project" value="TreeGrafter"/>
</dbReference>
<dbReference type="SUPFAM" id="SSF55874">
    <property type="entry name" value="ATPase domain of HSP90 chaperone/DNA topoisomerase II/histidine kinase"/>
    <property type="match status" value="1"/>
</dbReference>
<evidence type="ECO:0000256" key="5">
    <source>
        <dbReference type="ARBA" id="ARBA00022777"/>
    </source>
</evidence>
<dbReference type="InterPro" id="IPR050351">
    <property type="entry name" value="BphY/WalK/GraS-like"/>
</dbReference>
<dbReference type="EC" id="2.7.13.3" evidence="2"/>
<dbReference type="PANTHER" id="PTHR45453">
    <property type="entry name" value="PHOSPHATE REGULON SENSOR PROTEIN PHOR"/>
    <property type="match status" value="1"/>
</dbReference>
<dbReference type="Gene3D" id="1.10.287.130">
    <property type="match status" value="1"/>
</dbReference>
<dbReference type="InterPro" id="IPR036890">
    <property type="entry name" value="HATPase_C_sf"/>
</dbReference>
<gene>
    <name evidence="11" type="ORF">FA047_03695</name>
</gene>
<dbReference type="RefSeq" id="WP_136834619.1">
    <property type="nucleotide sequence ID" value="NZ_SWBQ01000001.1"/>
</dbReference>
<dbReference type="OrthoDB" id="9813151at2"/>
<dbReference type="InterPro" id="IPR000700">
    <property type="entry name" value="PAS-assoc_C"/>
</dbReference>
<organism evidence="11 12">
    <name type="scientific">Pedobacter frigoris</name>
    <dbReference type="NCBI Taxonomy" id="2571272"/>
    <lineage>
        <taxon>Bacteria</taxon>
        <taxon>Pseudomonadati</taxon>
        <taxon>Bacteroidota</taxon>
        <taxon>Sphingobacteriia</taxon>
        <taxon>Sphingobacteriales</taxon>
        <taxon>Sphingobacteriaceae</taxon>
        <taxon>Pedobacter</taxon>
    </lineage>
</organism>
<dbReference type="PROSITE" id="PS50113">
    <property type="entry name" value="PAC"/>
    <property type="match status" value="2"/>
</dbReference>
<protein>
    <recommendedName>
        <fullName evidence="2">histidine kinase</fullName>
        <ecNumber evidence="2">2.7.13.3</ecNumber>
    </recommendedName>
</protein>
<dbReference type="InterPro" id="IPR036097">
    <property type="entry name" value="HisK_dim/P_sf"/>
</dbReference>
<dbReference type="NCBIfam" id="TIGR00229">
    <property type="entry name" value="sensory_box"/>
    <property type="match status" value="2"/>
</dbReference>
<dbReference type="Pfam" id="PF08447">
    <property type="entry name" value="PAS_3"/>
    <property type="match status" value="1"/>
</dbReference>
<dbReference type="CDD" id="cd00082">
    <property type="entry name" value="HisKA"/>
    <property type="match status" value="1"/>
</dbReference>
<keyword evidence="4" id="KW-0808">Transferase</keyword>
<dbReference type="GO" id="GO:0000155">
    <property type="term" value="F:phosphorelay sensor kinase activity"/>
    <property type="evidence" value="ECO:0007669"/>
    <property type="project" value="InterPro"/>
</dbReference>
<reference evidence="11 12" key="1">
    <citation type="submission" date="2019-04" db="EMBL/GenBank/DDBJ databases">
        <title>Pedobacter sp. RP-3-15 sp. nov., isolated from Arctic soil.</title>
        <authorList>
            <person name="Dahal R.H."/>
            <person name="Kim D.-U."/>
        </authorList>
    </citation>
    <scope>NUCLEOTIDE SEQUENCE [LARGE SCALE GENOMIC DNA]</scope>
    <source>
        <strain evidence="11 12">RP-3-15</strain>
    </source>
</reference>
<keyword evidence="6" id="KW-0902">Two-component regulatory system</keyword>
<evidence type="ECO:0000259" key="9">
    <source>
        <dbReference type="PROSITE" id="PS50112"/>
    </source>
</evidence>
<dbReference type="SMART" id="SM00091">
    <property type="entry name" value="PAS"/>
    <property type="match status" value="2"/>
</dbReference>
<keyword evidence="7" id="KW-0472">Membrane</keyword>
<dbReference type="InterPro" id="IPR013655">
    <property type="entry name" value="PAS_fold_3"/>
</dbReference>
<evidence type="ECO:0000259" key="8">
    <source>
        <dbReference type="PROSITE" id="PS50109"/>
    </source>
</evidence>
<dbReference type="SUPFAM" id="SSF47384">
    <property type="entry name" value="Homodimeric domain of signal transducing histidine kinase"/>
    <property type="match status" value="1"/>
</dbReference>
<proteinExistence type="predicted"/>
<evidence type="ECO:0000256" key="4">
    <source>
        <dbReference type="ARBA" id="ARBA00022679"/>
    </source>
</evidence>
<dbReference type="PANTHER" id="PTHR45453:SF1">
    <property type="entry name" value="PHOSPHATE REGULON SENSOR PROTEIN PHOR"/>
    <property type="match status" value="1"/>
</dbReference>
<evidence type="ECO:0000259" key="10">
    <source>
        <dbReference type="PROSITE" id="PS50113"/>
    </source>
</evidence>
<dbReference type="PRINTS" id="PR00344">
    <property type="entry name" value="BCTRLSENSOR"/>
</dbReference>
<feature type="domain" description="PAS" evidence="9">
    <location>
        <begin position="12"/>
        <end position="64"/>
    </location>
</feature>
<dbReference type="SMART" id="SM00086">
    <property type="entry name" value="PAC"/>
    <property type="match status" value="2"/>
</dbReference>
<comment type="caution">
    <text evidence="11">The sequence shown here is derived from an EMBL/GenBank/DDBJ whole genome shotgun (WGS) entry which is preliminary data.</text>
</comment>
<dbReference type="InterPro" id="IPR001610">
    <property type="entry name" value="PAC"/>
</dbReference>
<dbReference type="GO" id="GO:0004721">
    <property type="term" value="F:phosphoprotein phosphatase activity"/>
    <property type="evidence" value="ECO:0007669"/>
    <property type="project" value="TreeGrafter"/>
</dbReference>
<dbReference type="GO" id="GO:0005886">
    <property type="term" value="C:plasma membrane"/>
    <property type="evidence" value="ECO:0007669"/>
    <property type="project" value="TreeGrafter"/>
</dbReference>
<dbReference type="InterPro" id="IPR003661">
    <property type="entry name" value="HisK_dim/P_dom"/>
</dbReference>
<dbReference type="PROSITE" id="PS50112">
    <property type="entry name" value="PAS"/>
    <property type="match status" value="1"/>
</dbReference>
<feature type="domain" description="PAC" evidence="10">
    <location>
        <begin position="220"/>
        <end position="272"/>
    </location>
</feature>
<evidence type="ECO:0000313" key="12">
    <source>
        <dbReference type="Proteomes" id="UP000307244"/>
    </source>
</evidence>
<comment type="catalytic activity">
    <reaction evidence="1">
        <text>ATP + protein L-histidine = ADP + protein N-phospho-L-histidine.</text>
        <dbReference type="EC" id="2.7.13.3"/>
    </reaction>
</comment>
<feature type="domain" description="Histidine kinase" evidence="8">
    <location>
        <begin position="276"/>
        <end position="490"/>
    </location>
</feature>